<dbReference type="EMBL" id="HACG01044829">
    <property type="protein sequence ID" value="CEK91694.1"/>
    <property type="molecule type" value="Transcribed_RNA"/>
</dbReference>
<organism evidence="1">
    <name type="scientific">Arion vulgaris</name>
    <dbReference type="NCBI Taxonomy" id="1028688"/>
    <lineage>
        <taxon>Eukaryota</taxon>
        <taxon>Metazoa</taxon>
        <taxon>Spiralia</taxon>
        <taxon>Lophotrochozoa</taxon>
        <taxon>Mollusca</taxon>
        <taxon>Gastropoda</taxon>
        <taxon>Heterobranchia</taxon>
        <taxon>Euthyneura</taxon>
        <taxon>Panpulmonata</taxon>
        <taxon>Eupulmonata</taxon>
        <taxon>Stylommatophora</taxon>
        <taxon>Helicina</taxon>
        <taxon>Arionoidea</taxon>
        <taxon>Arionidae</taxon>
        <taxon>Arion</taxon>
    </lineage>
</organism>
<gene>
    <name evidence="1" type="primary">ORF184337</name>
</gene>
<feature type="non-terminal residue" evidence="1">
    <location>
        <position position="60"/>
    </location>
</feature>
<name>A0A0B7BEH0_9EUPU</name>
<protein>
    <submittedName>
        <fullName evidence="1">Uncharacterized protein</fullName>
    </submittedName>
</protein>
<reference evidence="1" key="1">
    <citation type="submission" date="2014-12" db="EMBL/GenBank/DDBJ databases">
        <title>Insight into the proteome of Arion vulgaris.</title>
        <authorList>
            <person name="Aradska J."/>
            <person name="Bulat T."/>
            <person name="Smidak R."/>
            <person name="Sarate P."/>
            <person name="Gangsoo J."/>
            <person name="Sialana F."/>
            <person name="Bilban M."/>
            <person name="Lubec G."/>
        </authorList>
    </citation>
    <scope>NUCLEOTIDE SEQUENCE</scope>
    <source>
        <tissue evidence="1">Skin</tissue>
    </source>
</reference>
<dbReference type="AlphaFoldDB" id="A0A0B7BEH0"/>
<proteinExistence type="predicted"/>
<accession>A0A0B7BEH0</accession>
<sequence>MLYITLTTHNAYISVSILFASGLTHKASFHKIFPLLLPFFNCFQCQAAIFQPLPLFFSMF</sequence>
<evidence type="ECO:0000313" key="1">
    <source>
        <dbReference type="EMBL" id="CEK91694.1"/>
    </source>
</evidence>